<protein>
    <recommendedName>
        <fullName evidence="3">Endonuclease/exonuclease/phosphatase domain-containing protein</fullName>
    </recommendedName>
</protein>
<accession>A0A9D3VVH9</accession>
<name>A0A9D3VVH9_9ROSI</name>
<dbReference type="Proteomes" id="UP000828251">
    <property type="component" value="Unassembled WGS sequence"/>
</dbReference>
<gene>
    <name evidence="1" type="ORF">J1N35_014359</name>
</gene>
<keyword evidence="2" id="KW-1185">Reference proteome</keyword>
<comment type="caution">
    <text evidence="1">The sequence shown here is derived from an EMBL/GenBank/DDBJ whole genome shotgun (WGS) entry which is preliminary data.</text>
</comment>
<proteinExistence type="predicted"/>
<evidence type="ECO:0000313" key="2">
    <source>
        <dbReference type="Proteomes" id="UP000828251"/>
    </source>
</evidence>
<evidence type="ECO:0008006" key="3">
    <source>
        <dbReference type="Google" id="ProtNLM"/>
    </source>
</evidence>
<evidence type="ECO:0000313" key="1">
    <source>
        <dbReference type="EMBL" id="KAH1097438.1"/>
    </source>
</evidence>
<dbReference type="AlphaFoldDB" id="A0A9D3VVH9"/>
<sequence length="140" mass="16520">MKGKQRPRVNSLDSKWMDYGQLDIEGLLTWNELLRWNVRGLGSSRVVRCLQHVLKNLNPMIRQKLGFELGIDVSTNMSWGDIDLVEDFYGCFWRFTSFYGAPKERNRRDSRDTLHRLNNGFWGSWMVAGDFNEIDFSHEK</sequence>
<dbReference type="EMBL" id="JAIQCV010000005">
    <property type="protein sequence ID" value="KAH1097438.1"/>
    <property type="molecule type" value="Genomic_DNA"/>
</dbReference>
<reference evidence="1 2" key="1">
    <citation type="journal article" date="2021" name="Plant Biotechnol. J.">
        <title>Multi-omics assisted identification of the key and species-specific regulatory components of drought-tolerant mechanisms in Gossypium stocksii.</title>
        <authorList>
            <person name="Yu D."/>
            <person name="Ke L."/>
            <person name="Zhang D."/>
            <person name="Wu Y."/>
            <person name="Sun Y."/>
            <person name="Mei J."/>
            <person name="Sun J."/>
            <person name="Sun Y."/>
        </authorList>
    </citation>
    <scope>NUCLEOTIDE SEQUENCE [LARGE SCALE GENOMIC DNA]</scope>
    <source>
        <strain evidence="2">cv. E1</strain>
        <tissue evidence="1">Leaf</tissue>
    </source>
</reference>
<organism evidence="1 2">
    <name type="scientific">Gossypium stocksii</name>
    <dbReference type="NCBI Taxonomy" id="47602"/>
    <lineage>
        <taxon>Eukaryota</taxon>
        <taxon>Viridiplantae</taxon>
        <taxon>Streptophyta</taxon>
        <taxon>Embryophyta</taxon>
        <taxon>Tracheophyta</taxon>
        <taxon>Spermatophyta</taxon>
        <taxon>Magnoliopsida</taxon>
        <taxon>eudicotyledons</taxon>
        <taxon>Gunneridae</taxon>
        <taxon>Pentapetalae</taxon>
        <taxon>rosids</taxon>
        <taxon>malvids</taxon>
        <taxon>Malvales</taxon>
        <taxon>Malvaceae</taxon>
        <taxon>Malvoideae</taxon>
        <taxon>Gossypium</taxon>
    </lineage>
</organism>